<evidence type="ECO:0000256" key="2">
    <source>
        <dbReference type="ARBA" id="ARBA00022980"/>
    </source>
</evidence>
<proteinExistence type="inferred from homology"/>
<name>A0ABD3RGL6_9STRA</name>
<feature type="region of interest" description="Disordered" evidence="4">
    <location>
        <begin position="97"/>
        <end position="142"/>
    </location>
</feature>
<dbReference type="AlphaFoldDB" id="A0ABD3RGL6"/>
<reference evidence="6 7" key="1">
    <citation type="submission" date="2024-10" db="EMBL/GenBank/DDBJ databases">
        <title>Updated reference genomes for cyclostephanoid diatoms.</title>
        <authorList>
            <person name="Roberts W.R."/>
            <person name="Alverson A.J."/>
        </authorList>
    </citation>
    <scope>NUCLEOTIDE SEQUENCE [LARGE SCALE GENOMIC DNA]</scope>
    <source>
        <strain evidence="6 7">AJA228-03</strain>
    </source>
</reference>
<evidence type="ECO:0000256" key="4">
    <source>
        <dbReference type="SAM" id="MobiDB-lite"/>
    </source>
</evidence>
<dbReference type="CDD" id="cd01657">
    <property type="entry name" value="Ribosomal_L7_archeal_euk"/>
    <property type="match status" value="1"/>
</dbReference>
<dbReference type="InterPro" id="IPR035808">
    <property type="entry name" value="Ribosomal_uL30_euk_arc"/>
</dbReference>
<accession>A0ABD3RGL6</accession>
<dbReference type="Proteomes" id="UP001530377">
    <property type="component" value="Unassembled WGS sequence"/>
</dbReference>
<evidence type="ECO:0000313" key="7">
    <source>
        <dbReference type="Proteomes" id="UP001530377"/>
    </source>
</evidence>
<evidence type="ECO:0000256" key="3">
    <source>
        <dbReference type="ARBA" id="ARBA00023274"/>
    </source>
</evidence>
<dbReference type="InterPro" id="IPR016082">
    <property type="entry name" value="Ribosomal_uL30_ferredoxin-like"/>
</dbReference>
<evidence type="ECO:0000313" key="6">
    <source>
        <dbReference type="EMBL" id="KAL3810756.1"/>
    </source>
</evidence>
<dbReference type="EMBL" id="JALLPB020000306">
    <property type="protein sequence ID" value="KAL3810756.1"/>
    <property type="molecule type" value="Genomic_DNA"/>
</dbReference>
<dbReference type="Pfam" id="PF00327">
    <property type="entry name" value="Ribosomal_L30"/>
    <property type="match status" value="1"/>
</dbReference>
<dbReference type="InterPro" id="IPR039699">
    <property type="entry name" value="Ribosomal_uL30"/>
</dbReference>
<evidence type="ECO:0000256" key="1">
    <source>
        <dbReference type="ARBA" id="ARBA00007594"/>
    </source>
</evidence>
<keyword evidence="3" id="KW-0687">Ribonucleoprotein</keyword>
<sequence>MTDLHLVPETLLKRRHDLDALRAQKAASSLTRSLSRKRISDKSKVVRIIKPETIITRARSKRNGTARFNRINKKGMMKRASNDVVVGKRVWDNVKDEDMADAAAGGNGNTMDEDEGKDDDDEEEDGDEGEGAKKKKQASRREIPYKANSVGSSVVFAILVRPIAHATSKPVRRTLASLRLRRVNEGVFLRYDARTRKMLHLVEDHVLYGPPSVETVSDLVRRRGHCNVEGKRAPLADNNVIERELGESLGLICVDDLVQVLTSPNVDENDEEQGGGAKVFGKVSKFLWPFRLTSRKSKFQKRTLDIKDGKLYGDRGEAINGYIREML</sequence>
<organism evidence="6 7">
    <name type="scientific">Cyclostephanos tholiformis</name>
    <dbReference type="NCBI Taxonomy" id="382380"/>
    <lineage>
        <taxon>Eukaryota</taxon>
        <taxon>Sar</taxon>
        <taxon>Stramenopiles</taxon>
        <taxon>Ochrophyta</taxon>
        <taxon>Bacillariophyta</taxon>
        <taxon>Coscinodiscophyceae</taxon>
        <taxon>Thalassiosirophycidae</taxon>
        <taxon>Stephanodiscales</taxon>
        <taxon>Stephanodiscaceae</taxon>
        <taxon>Cyclostephanos</taxon>
    </lineage>
</organism>
<comment type="similarity">
    <text evidence="1">Belongs to the universal ribosomal protein uL30 family.</text>
</comment>
<dbReference type="GO" id="GO:0005840">
    <property type="term" value="C:ribosome"/>
    <property type="evidence" value="ECO:0007669"/>
    <property type="project" value="UniProtKB-KW"/>
</dbReference>
<protein>
    <recommendedName>
        <fullName evidence="5">Large ribosomal subunit protein uL30-like ferredoxin-like fold domain-containing protein</fullName>
    </recommendedName>
</protein>
<feature type="domain" description="Large ribosomal subunit protein uL30-like ferredoxin-like fold" evidence="5">
    <location>
        <begin position="156"/>
        <end position="206"/>
    </location>
</feature>
<comment type="caution">
    <text evidence="6">The sequence shown here is derived from an EMBL/GenBank/DDBJ whole genome shotgun (WGS) entry which is preliminary data.</text>
</comment>
<dbReference type="PANTHER" id="PTHR11524">
    <property type="entry name" value="60S RIBOSOMAL PROTEIN L7"/>
    <property type="match status" value="1"/>
</dbReference>
<gene>
    <name evidence="6" type="ORF">ACHAXA_001156</name>
</gene>
<dbReference type="Gene3D" id="3.30.1390.20">
    <property type="entry name" value="Ribosomal protein L30, ferredoxin-like fold domain"/>
    <property type="match status" value="1"/>
</dbReference>
<dbReference type="PANTHER" id="PTHR11524:SF16">
    <property type="entry name" value="LARGE RIBOSOMAL SUBUNIT PROTEIN UL30"/>
    <property type="match status" value="1"/>
</dbReference>
<dbReference type="SUPFAM" id="SSF55129">
    <property type="entry name" value="Ribosomal protein L30p/L7e"/>
    <property type="match status" value="1"/>
</dbReference>
<evidence type="ECO:0000259" key="5">
    <source>
        <dbReference type="Pfam" id="PF00327"/>
    </source>
</evidence>
<keyword evidence="7" id="KW-1185">Reference proteome</keyword>
<dbReference type="InterPro" id="IPR036919">
    <property type="entry name" value="Ribo_uL30_ferredoxin-like_sf"/>
</dbReference>
<keyword evidence="2" id="KW-0689">Ribosomal protein</keyword>
<feature type="compositionally biased region" description="Acidic residues" evidence="4">
    <location>
        <begin position="111"/>
        <end position="129"/>
    </location>
</feature>
<dbReference type="GO" id="GO:1990904">
    <property type="term" value="C:ribonucleoprotein complex"/>
    <property type="evidence" value="ECO:0007669"/>
    <property type="project" value="UniProtKB-KW"/>
</dbReference>